<proteinExistence type="predicted"/>
<reference evidence="1" key="1">
    <citation type="journal article" date="2021" name="Proc. Natl. Acad. Sci. U.S.A.">
        <title>A Catalog of Tens of Thousands of Viruses from Human Metagenomes Reveals Hidden Associations with Chronic Diseases.</title>
        <authorList>
            <person name="Tisza M.J."/>
            <person name="Buck C.B."/>
        </authorList>
    </citation>
    <scope>NUCLEOTIDE SEQUENCE</scope>
    <source>
        <strain evidence="1">Ct9P15</strain>
    </source>
</reference>
<sequence length="893" mass="96921">MASIRTYQQSCNGGELSPEMYGRAGDPKYQSGLAKCRNFLIDPRGPAENRPGFAYVNYAKYADKRVRLIPFTFSTDQSMVLEFGEKYIRFHTDGQTLLGSNGQPYEVATPYSADDLFSLHYVQSADVLTIVHPAYAPRELRRYSVVDWRLVEINFKGALPSPWAPTVVQSINGDVQNKEDYTREYCITALKADGSNESAAGPATSIRCNPYGTGAYNTISWNAVSGAELYRVYRNQGGIWCFIGQTKTLSIRDEQIDPDASITPPIYDDPFGQSGGITSVKVTNGGSGYGLLRSVSYISQKGRIVGSNGNTVSVNLDAENFHHDDGQGIPYPTITSSQVFYVDGTIEGNGSGGKGRLTYVNNKRTQGMWWDAYLTGVSLTSRGEGYTEGAQFHASLECGSKGARCDYYFPVVLEPASAPNVYVTDPTGSGAELAALTENGKIIGIVVKKPGSGYTNPVVHIDGSKSGGSGATATATVGKAGDYPSAVTYFEQRRWFGGTYNRPNNIWATKSGTESDMSYSLPSQDDDRIAIRVAAREANRIQHFVPLSQLMLFTAAAEWRVSPLNSDAITPTSMSVRPQSYVGANSVQPLVINNACIYASARGGHLRECGYSYEAGGFVTNDVCLRANHLFDNLEPIDLSYSKAPWPIIWCVSSAGNLIAFTYVPEQSVGAFSSLATDGTFESCAVVPEGEEDVLYVAVRRTINGTTRRFIERMHERKYTKLEESVYLDCCGTYRGDAKDEISGLTWLEGATVSILADGSVEPNQVVKDGKIKLQEPASLVHIGLPYTADLQTLPIALALQDGSFGSGHMKNVQKVSVRLVNTSGLQTGPTFEKLTDYPARGTELAGTPPTPITGEVTTQVNPRWGDGGQICVRQNQPLPMKIVSITTQLEIV</sequence>
<organism evidence="1">
    <name type="scientific">Podoviridae sp. ct9P15</name>
    <dbReference type="NCBI Taxonomy" id="2826543"/>
    <lineage>
        <taxon>Viruses</taxon>
        <taxon>Duplodnaviria</taxon>
        <taxon>Heunggongvirae</taxon>
        <taxon>Uroviricota</taxon>
        <taxon>Caudoviricetes</taxon>
    </lineage>
</organism>
<dbReference type="EMBL" id="BK014892">
    <property type="protein sequence ID" value="DAD80941.1"/>
    <property type="molecule type" value="Genomic_DNA"/>
</dbReference>
<accession>A0A8S5MF40</accession>
<name>A0A8S5MF40_9CAUD</name>
<evidence type="ECO:0000313" key="1">
    <source>
        <dbReference type="EMBL" id="DAD80941.1"/>
    </source>
</evidence>
<protein>
    <submittedName>
        <fullName evidence="1">Stabilization protein</fullName>
    </submittedName>
</protein>
<dbReference type="Gene3D" id="2.60.40.10">
    <property type="entry name" value="Immunoglobulins"/>
    <property type="match status" value="1"/>
</dbReference>
<dbReference type="InterPro" id="IPR013783">
    <property type="entry name" value="Ig-like_fold"/>
</dbReference>